<keyword evidence="3" id="KW-1185">Reference proteome</keyword>
<feature type="compositionally biased region" description="Acidic residues" evidence="1">
    <location>
        <begin position="47"/>
        <end position="56"/>
    </location>
</feature>
<sequence length="342" mass="37855">MSSSYPSRSCSPALSENSTYAPTYASRFSSPDDPISVDGYSSVSDMEWSEAEDNSGDEISASELDWATETCGTSVSHKDHLAVPYPGAGSPSPEINSEEEYQNLPGEIGPTRSPRRSSSCTRKAIAPYQVPSTSTRAVPLVPKQITPSETKARPPALTPRTQSPHMISPNLDQTRKPKGKARAPRSPGKSLRKLTAADINLTLAPGQTIQCPWPECRQYVPIDQTLFTVHILQNEETHHLEKVRHAPCPLGCEEIPYNVSRHIIQSHYDRVINCPVDNCDSVLRGDLSHIIRHLSYTAKHSDYEKPADGQPIELVAYVRPKKETRMRGRRQITQAFTTDKQG</sequence>
<feature type="region of interest" description="Disordered" evidence="1">
    <location>
        <begin position="23"/>
        <end position="191"/>
    </location>
</feature>
<accession>A0AAD5YK24</accession>
<evidence type="ECO:0000256" key="1">
    <source>
        <dbReference type="SAM" id="MobiDB-lite"/>
    </source>
</evidence>
<name>A0AAD5YK24_9APHY</name>
<gene>
    <name evidence="2" type="ORF">NLI96_g4285</name>
</gene>
<reference evidence="2" key="1">
    <citation type="submission" date="2022-07" db="EMBL/GenBank/DDBJ databases">
        <title>Genome Sequence of Physisporinus lineatus.</title>
        <authorList>
            <person name="Buettner E."/>
        </authorList>
    </citation>
    <scope>NUCLEOTIDE SEQUENCE</scope>
    <source>
        <strain evidence="2">VT162</strain>
    </source>
</reference>
<evidence type="ECO:0000313" key="3">
    <source>
        <dbReference type="Proteomes" id="UP001212997"/>
    </source>
</evidence>
<comment type="caution">
    <text evidence="2">The sequence shown here is derived from an EMBL/GenBank/DDBJ whole genome shotgun (WGS) entry which is preliminary data.</text>
</comment>
<dbReference type="Proteomes" id="UP001212997">
    <property type="component" value="Unassembled WGS sequence"/>
</dbReference>
<feature type="compositionally biased region" description="Low complexity" evidence="1">
    <location>
        <begin position="110"/>
        <end position="122"/>
    </location>
</feature>
<evidence type="ECO:0000313" key="2">
    <source>
        <dbReference type="EMBL" id="KAJ3486363.1"/>
    </source>
</evidence>
<dbReference type="EMBL" id="JANAWD010000123">
    <property type="protein sequence ID" value="KAJ3486363.1"/>
    <property type="molecule type" value="Genomic_DNA"/>
</dbReference>
<proteinExistence type="predicted"/>
<protein>
    <submittedName>
        <fullName evidence="2">Uncharacterized protein</fullName>
    </submittedName>
</protein>
<organism evidence="2 3">
    <name type="scientific">Meripilus lineatus</name>
    <dbReference type="NCBI Taxonomy" id="2056292"/>
    <lineage>
        <taxon>Eukaryota</taxon>
        <taxon>Fungi</taxon>
        <taxon>Dikarya</taxon>
        <taxon>Basidiomycota</taxon>
        <taxon>Agaricomycotina</taxon>
        <taxon>Agaricomycetes</taxon>
        <taxon>Polyporales</taxon>
        <taxon>Meripilaceae</taxon>
        <taxon>Meripilus</taxon>
    </lineage>
</organism>
<dbReference type="AlphaFoldDB" id="A0AAD5YK24"/>